<keyword evidence="1" id="KW-0732">Signal</keyword>
<dbReference type="Pfam" id="PF05630">
    <property type="entry name" value="NPP1"/>
    <property type="match status" value="1"/>
</dbReference>
<dbReference type="Proteomes" id="UP000622797">
    <property type="component" value="Unassembled WGS sequence"/>
</dbReference>
<feature type="chain" id="PRO_5034016528" evidence="1">
    <location>
        <begin position="20"/>
        <end position="541"/>
    </location>
</feature>
<proteinExistence type="predicted"/>
<comment type="caution">
    <text evidence="2">The sequence shown here is derived from an EMBL/GenBank/DDBJ whole genome shotgun (WGS) entry which is preliminary data.</text>
</comment>
<dbReference type="AlphaFoldDB" id="A0A8H4WPF2"/>
<name>A0A8H4WPF2_9HYPO</name>
<protein>
    <submittedName>
        <fullName evidence="2">Uncharacterized protein</fullName>
    </submittedName>
</protein>
<organism evidence="2 3">
    <name type="scientific">Fusarium sarcochroum</name>
    <dbReference type="NCBI Taxonomy" id="1208366"/>
    <lineage>
        <taxon>Eukaryota</taxon>
        <taxon>Fungi</taxon>
        <taxon>Dikarya</taxon>
        <taxon>Ascomycota</taxon>
        <taxon>Pezizomycotina</taxon>
        <taxon>Sordariomycetes</taxon>
        <taxon>Hypocreomycetidae</taxon>
        <taxon>Hypocreales</taxon>
        <taxon>Nectriaceae</taxon>
        <taxon>Fusarium</taxon>
        <taxon>Fusarium lateritium species complex</taxon>
    </lineage>
</organism>
<evidence type="ECO:0000313" key="3">
    <source>
        <dbReference type="Proteomes" id="UP000622797"/>
    </source>
</evidence>
<gene>
    <name evidence="2" type="ORF">FSARC_14315</name>
</gene>
<dbReference type="InterPro" id="IPR008701">
    <property type="entry name" value="NPP1"/>
</dbReference>
<accession>A0A8H4WPF2</accession>
<reference evidence="2" key="2">
    <citation type="submission" date="2020-05" db="EMBL/GenBank/DDBJ databases">
        <authorList>
            <person name="Kim H.-S."/>
            <person name="Proctor R.H."/>
            <person name="Brown D.W."/>
        </authorList>
    </citation>
    <scope>NUCLEOTIDE SEQUENCE</scope>
    <source>
        <strain evidence="2">NRRL 20472</strain>
    </source>
</reference>
<dbReference type="EMBL" id="JABEXW010001203">
    <property type="protein sequence ID" value="KAF4945933.1"/>
    <property type="molecule type" value="Genomic_DNA"/>
</dbReference>
<dbReference type="PANTHER" id="PTHR33657:SF6">
    <property type="entry name" value="SECRETED PROTEIN"/>
    <property type="match status" value="1"/>
</dbReference>
<sequence>MHASTITVLLTTLLSGVDATPVSNSKRDVIGRIDDGAHEIEHKFQPVTDFDKDGCYYTSAIDKDGKTNPGLSNVIGKGPASDCRDNNRLENNNLYSRRRCNNGWCAIMYEYYFEKDQVAWGSIGVGPANGHVHDWENIVVFVKDDEVKRVAPSCHGEYKHATNTPRLDGQRAKVVYHKDGGFTHCWRMANEADDGIENYTGQWFIGNLVGWDNWPVLNGRSLRDSLFDAWNGGVGPKFWDKGNKFADTLKNAAGDGAPGFDPYKDDFNWGHLDHPLAQTNRSAYLQNAGPWTACKKSRAVVIDEWDIPEWRRLQVWAETNYDVIYDDPYTTPAPAMINIPENYEPWRITVRPTRDMFCITAEDNWESLIRNWRWSSFTTNFLGNKAYVLPVNYIALEYDPPWNRPLYYNKEVQQSSGLGFLIRLLYELSKEEPFHTNVRLVDKTASWRAKPGDDRQPEFCDCDFEYVEIKWEHGWDRNPGITSESPVLEFIQHLDDKLMFELDKDRLPDFTKSKSLRETYEGVSVKELITLLVRRDKQVID</sequence>
<reference evidence="2" key="1">
    <citation type="journal article" date="2020" name="BMC Genomics">
        <title>Correction to: Identification and distribution of gene clusters required for synthesis of sphingolipid metabolism inhibitors in diverse species of the filamentous fungus Fusarium.</title>
        <authorList>
            <person name="Kim H.S."/>
            <person name="Lohmar J.M."/>
            <person name="Busman M."/>
            <person name="Brown D.W."/>
            <person name="Naumann T.A."/>
            <person name="Divon H.H."/>
            <person name="Lysoe E."/>
            <person name="Uhlig S."/>
            <person name="Proctor R.H."/>
        </authorList>
    </citation>
    <scope>NUCLEOTIDE SEQUENCE</scope>
    <source>
        <strain evidence="2">NRRL 20472</strain>
    </source>
</reference>
<dbReference type="PANTHER" id="PTHR33657">
    <property type="entry name" value="DOMAIN PROTEIN, PUTATIVE (AFU_ORTHOLOGUE AFUA_5G00600)-RELATED"/>
    <property type="match status" value="1"/>
</dbReference>
<feature type="signal peptide" evidence="1">
    <location>
        <begin position="1"/>
        <end position="19"/>
    </location>
</feature>
<evidence type="ECO:0000256" key="1">
    <source>
        <dbReference type="SAM" id="SignalP"/>
    </source>
</evidence>
<evidence type="ECO:0000313" key="2">
    <source>
        <dbReference type="EMBL" id="KAF4945933.1"/>
    </source>
</evidence>
<keyword evidence="3" id="KW-1185">Reference proteome</keyword>
<dbReference type="OrthoDB" id="89086at2759"/>